<dbReference type="Proteomes" id="UP000255036">
    <property type="component" value="Unassembled WGS sequence"/>
</dbReference>
<dbReference type="InterPro" id="IPR032267">
    <property type="entry name" value="DUF4832"/>
</dbReference>
<reference evidence="2 3" key="1">
    <citation type="submission" date="2018-07" db="EMBL/GenBank/DDBJ databases">
        <title>Anaerosacharophilus polymeroproducens gen. nov. sp. nov., an anaerobic bacterium isolated from salt field.</title>
        <authorList>
            <person name="Kim W."/>
            <person name="Yang S.-H."/>
            <person name="Oh J."/>
            <person name="Lee J.-H."/>
            <person name="Kwon K.K."/>
        </authorList>
    </citation>
    <scope>NUCLEOTIDE SEQUENCE [LARGE SCALE GENOMIC DNA]</scope>
    <source>
        <strain evidence="2 3">MCWD5</strain>
    </source>
</reference>
<evidence type="ECO:0000259" key="1">
    <source>
        <dbReference type="Pfam" id="PF16116"/>
    </source>
</evidence>
<feature type="domain" description="DUF4832" evidence="1">
    <location>
        <begin position="316"/>
        <end position="446"/>
    </location>
</feature>
<evidence type="ECO:0000313" key="3">
    <source>
        <dbReference type="Proteomes" id="UP000255036"/>
    </source>
</evidence>
<gene>
    <name evidence="2" type="ORF">DWV06_02050</name>
</gene>
<protein>
    <submittedName>
        <fullName evidence="2">DUF4832 domain-containing protein</fullName>
    </submittedName>
</protein>
<dbReference type="Pfam" id="PF16116">
    <property type="entry name" value="DUF4832"/>
    <property type="match status" value="1"/>
</dbReference>
<dbReference type="SUPFAM" id="SSF49373">
    <property type="entry name" value="Invasin/intimin cell-adhesion fragments"/>
    <property type="match status" value="2"/>
</dbReference>
<proteinExistence type="predicted"/>
<dbReference type="AlphaFoldDB" id="A0A371AZ74"/>
<organism evidence="2 3">
    <name type="scientific">Anaerosacchariphilus polymeriproducens</name>
    <dbReference type="NCBI Taxonomy" id="1812858"/>
    <lineage>
        <taxon>Bacteria</taxon>
        <taxon>Bacillati</taxon>
        <taxon>Bacillota</taxon>
        <taxon>Clostridia</taxon>
        <taxon>Lachnospirales</taxon>
        <taxon>Lachnospiraceae</taxon>
        <taxon>Anaerosacchariphilus</taxon>
    </lineage>
</organism>
<dbReference type="Gene3D" id="3.20.20.80">
    <property type="entry name" value="Glycosidases"/>
    <property type="match status" value="1"/>
</dbReference>
<sequence>MKIRTSYFLKKNSKKWIAKFLTFLLIFSSFEILGDMSHVKANGENNIRTLNYADSPADNPIKGFAGFRGTGAYSDFPSSIEYITMPVSDIVVGEGQYNWNVLESYLNEIASYGRQSIVSFFLDSPGTEIGVNAIPKYLLDSGLKVTEYTMGSATSSDIDIGYSPDYSNRKLWEMAYNFVDALGRKYDGDARIASIEASIVGIWAEWHTSPYDFGLEDSDLIQLAKKYDNAFNKTLITIRYPKSGTNQLDVGYSDYSFCYESIVDPWSQLNRLIEYNATEYWKTNIGGGELFPSYVNTIFETPNWSLKDGESYGECLQALHPSWLLVGSVHTFTGNERNEAIKASRKLGYDLTVTQAEFAQNITSSTNNLDLSLKIKNIGVAPFYYNWKVKVGILNEEGELIKKYSSNWDITKIAANANEYEYSGRLSNLALQKGLYSLAIYVENPMLNGKKFRFANETQRADGWMVLGDFSVDGYEGSGTNPPENLPTAYDKYRLDVSATDFPEIKIKSGEPVKVGLRIRNYGTSKYNGTDTPVLSFYKDGTLVKQINTDWNLSKINPDSNNYYAWFVNGLGIGKYDIKIKITSDTRSILLGRMNIVNSLDDLIQPEEPLSDSGSSTVPTAKEKYNLDVTQTDVPSEAVISDTGTKVGVRICNYASSNYAGTERPIMNIYNGEKLVKQIITNWDLTKINTNEKYYFSWYVKGLAAGTYTVKLRITSDTQEITLGNMKLISYPTAKDKYNLDVTQIDLPKEDEISDTGTKVGVRICNYASTNYAGTEHPIIKIYKNGIFVKQSKTNWDLTKINTNVNYYFSWYIKGLVAGTYTVKLQITSDTQEIFLGNMKLTSLPTAKEKYQLDITQIEVPAESAVTNQYVKVGVRICNYASSNYAGTDHPILSFYKDGVIFKQIITNWDLTKINTNQKYYFCWYVKGLTVGSYTVKMQITTDTQVITLGNMNIIAAKSSSGSNENQASFNIAKEIPIKNCNIKIKAGKTKNLNIGSIAQNVNWKSSNKSYATINNSGILKAKKASNGKSIIITATNKNTNKKVAVYNVIIKKNLIQKIKVRALKSQRAGKKVKIKISYKPSSYIYKKCSFKSSNKKYATVNKKGIVKLKKAGKGKIVKITVKTLDGSKIKKVIKIKIL</sequence>
<evidence type="ECO:0000313" key="2">
    <source>
        <dbReference type="EMBL" id="RDU24780.1"/>
    </source>
</evidence>
<accession>A0A371AZ74</accession>
<dbReference type="Gene3D" id="2.60.40.1080">
    <property type="match status" value="2"/>
</dbReference>
<name>A0A371AZ74_9FIRM</name>
<dbReference type="RefSeq" id="WP_115480527.1">
    <property type="nucleotide sequence ID" value="NZ_QRCT01000010.1"/>
</dbReference>
<dbReference type="OrthoDB" id="9761426at2"/>
<dbReference type="EMBL" id="QRCT01000010">
    <property type="protein sequence ID" value="RDU24780.1"/>
    <property type="molecule type" value="Genomic_DNA"/>
</dbReference>
<comment type="caution">
    <text evidence="2">The sequence shown here is derived from an EMBL/GenBank/DDBJ whole genome shotgun (WGS) entry which is preliminary data.</text>
</comment>
<keyword evidence="3" id="KW-1185">Reference proteome</keyword>
<dbReference type="InterPro" id="IPR008964">
    <property type="entry name" value="Invasin/intimin_cell_adhesion"/>
</dbReference>